<evidence type="ECO:0000259" key="2">
    <source>
        <dbReference type="PROSITE" id="PS51253"/>
    </source>
</evidence>
<reference evidence="3" key="1">
    <citation type="submission" date="2021-06" db="EMBL/GenBank/DDBJ databases">
        <authorList>
            <person name="Kallberg Y."/>
            <person name="Tangrot J."/>
            <person name="Rosling A."/>
        </authorList>
    </citation>
    <scope>NUCLEOTIDE SEQUENCE</scope>
    <source>
        <strain evidence="3">MA453B</strain>
    </source>
</reference>
<dbReference type="SUPFAM" id="SSF46689">
    <property type="entry name" value="Homeodomain-like"/>
    <property type="match status" value="1"/>
</dbReference>
<dbReference type="GO" id="GO:0003677">
    <property type="term" value="F:DNA binding"/>
    <property type="evidence" value="ECO:0007669"/>
    <property type="project" value="UniProtKB-KW"/>
</dbReference>
<dbReference type="Pfam" id="PF03221">
    <property type="entry name" value="HTH_Tnp_Tc5"/>
    <property type="match status" value="1"/>
</dbReference>
<name>A0A9N9FIY7_9GLOM</name>
<dbReference type="InterPro" id="IPR009057">
    <property type="entry name" value="Homeodomain-like_sf"/>
</dbReference>
<comment type="caution">
    <text evidence="3">The sequence shown here is derived from an EMBL/GenBank/DDBJ whole genome shotgun (WGS) entry which is preliminary data.</text>
</comment>
<dbReference type="OrthoDB" id="2402233at2759"/>
<protein>
    <submittedName>
        <fullName evidence="3">1044_t:CDS:1</fullName>
    </submittedName>
</protein>
<dbReference type="AlphaFoldDB" id="A0A9N9FIY7"/>
<proteinExistence type="predicted"/>
<gene>
    <name evidence="3" type="ORF">DERYTH_LOCUS4750</name>
</gene>
<dbReference type="Proteomes" id="UP000789405">
    <property type="component" value="Unassembled WGS sequence"/>
</dbReference>
<keyword evidence="1" id="KW-0238">DNA-binding</keyword>
<accession>A0A9N9FIY7</accession>
<evidence type="ECO:0000256" key="1">
    <source>
        <dbReference type="ARBA" id="ARBA00023125"/>
    </source>
</evidence>
<dbReference type="SMART" id="SM00674">
    <property type="entry name" value="CENPB"/>
    <property type="match status" value="1"/>
</dbReference>
<dbReference type="PROSITE" id="PS51253">
    <property type="entry name" value="HTH_CENPB"/>
    <property type="match status" value="1"/>
</dbReference>
<dbReference type="PANTHER" id="PTHR19303">
    <property type="entry name" value="TRANSPOSON"/>
    <property type="match status" value="1"/>
</dbReference>
<dbReference type="PANTHER" id="PTHR19303:SF73">
    <property type="entry name" value="PROTEIN PDC2"/>
    <property type="match status" value="1"/>
</dbReference>
<dbReference type="Gene3D" id="1.10.10.60">
    <property type="entry name" value="Homeodomain-like"/>
    <property type="match status" value="2"/>
</dbReference>
<evidence type="ECO:0000313" key="3">
    <source>
        <dbReference type="EMBL" id="CAG8539856.1"/>
    </source>
</evidence>
<organism evidence="3 4">
    <name type="scientific">Dentiscutata erythropus</name>
    <dbReference type="NCBI Taxonomy" id="1348616"/>
    <lineage>
        <taxon>Eukaryota</taxon>
        <taxon>Fungi</taxon>
        <taxon>Fungi incertae sedis</taxon>
        <taxon>Mucoromycota</taxon>
        <taxon>Glomeromycotina</taxon>
        <taxon>Glomeromycetes</taxon>
        <taxon>Diversisporales</taxon>
        <taxon>Gigasporaceae</taxon>
        <taxon>Dentiscutata</taxon>
    </lineage>
</organism>
<dbReference type="InterPro" id="IPR006600">
    <property type="entry name" value="HTH_CenpB_DNA-bd_dom"/>
</dbReference>
<evidence type="ECO:0000313" key="4">
    <source>
        <dbReference type="Proteomes" id="UP000789405"/>
    </source>
</evidence>
<dbReference type="EMBL" id="CAJVPY010001870">
    <property type="protein sequence ID" value="CAG8539856.1"/>
    <property type="molecule type" value="Genomic_DNA"/>
</dbReference>
<sequence>MSIEVDSDETIENFSESSKSIPAHFKTHSEAIYTSIKNTLKGYQKKELCLLKINNPNLTNIELANQFNISSNSVRDILKNSDHWVNLDLNSYEANLQRNKTPKFLEIEQALNLWVDRALNAKMTITGYTLIAQAQQFADILDITNFKASDGWLSNFKKRAGLREFNHHGEASSAPLENLPEYRNSLQNLLDE</sequence>
<dbReference type="GO" id="GO:0005634">
    <property type="term" value="C:nucleus"/>
    <property type="evidence" value="ECO:0007669"/>
    <property type="project" value="TreeGrafter"/>
</dbReference>
<feature type="domain" description="HTH CENPB-type" evidence="2">
    <location>
        <begin position="95"/>
        <end position="166"/>
    </location>
</feature>
<keyword evidence="4" id="KW-1185">Reference proteome</keyword>
<dbReference type="InterPro" id="IPR050863">
    <property type="entry name" value="CenT-Element_Derived"/>
</dbReference>